<accession>A0A2S9H5D4</accession>
<dbReference type="AlphaFoldDB" id="A0A2S9H5D4"/>
<dbReference type="Proteomes" id="UP000237839">
    <property type="component" value="Unassembled WGS sequence"/>
</dbReference>
<dbReference type="SUPFAM" id="SSF53335">
    <property type="entry name" value="S-adenosyl-L-methionine-dependent methyltransferases"/>
    <property type="match status" value="1"/>
</dbReference>
<name>A0A2S9H5D4_9BURK</name>
<evidence type="ECO:0000259" key="1">
    <source>
        <dbReference type="PROSITE" id="PS50123"/>
    </source>
</evidence>
<dbReference type="InterPro" id="IPR011990">
    <property type="entry name" value="TPR-like_helical_dom_sf"/>
</dbReference>
<dbReference type="PANTHER" id="PTHR24422:SF10">
    <property type="entry name" value="CHEMOTAXIS PROTEIN METHYLTRANSFERASE 2"/>
    <property type="match status" value="1"/>
</dbReference>
<protein>
    <submittedName>
        <fullName evidence="2">CheR methyltransferase, SAM binding domain</fullName>
    </submittedName>
</protein>
<keyword evidence="2" id="KW-0489">Methyltransferase</keyword>
<dbReference type="PROSITE" id="PS50123">
    <property type="entry name" value="CHER"/>
    <property type="match status" value="1"/>
</dbReference>
<sequence>MMLLPSAQEISRFRTKIVELMGLNFDESKFDILAKVLHSRMLANGMEHTPYIDSLDTRSSEEIRLLARELTVTETYFLRNIDQFNAFAEVALPERLAVHDGNRNIEVLSAGCASGEEPYSLAITVREHCSYAADRISITAFDLNPAMLQKAAQARYSNWSLRDLSDELKKRWFKVGGDAFNLNDAIRKSVVFESRNLTQDGADFWSPARFDVVFCRNVLMYFSNDQAQAAVDRIARAMAPGGYLFLGHAETLRGISNDFHLRHSHDTFYYQRKEHIVSSHVRLPQLQPRVRWKPAASLSADTSWIEAIQRASDRIQALTPAVEVAMFDNAIYVGDRPMPDLHRVLESLHSERYDRSLDQIGNLPVQHAHDPDVLLLKAVSLIHSGALAEAEVVCEELLKCDEFNAGAHYVLALCREGAGDLDGAVEHDQTATYLDPKFAMPRLHLGLVSRRQGEHDSARKDLGLALLLLQHEDASRVLLFGGGFKREALLALCRAELAALGENK</sequence>
<dbReference type="GO" id="GO:0008757">
    <property type="term" value="F:S-adenosylmethionine-dependent methyltransferase activity"/>
    <property type="evidence" value="ECO:0007669"/>
    <property type="project" value="InterPro"/>
</dbReference>
<dbReference type="Gene3D" id="3.40.50.150">
    <property type="entry name" value="Vaccinia Virus protein VP39"/>
    <property type="match status" value="1"/>
</dbReference>
<organism evidence="2 3">
    <name type="scientific">Solimicrobium silvestre</name>
    <dbReference type="NCBI Taxonomy" id="2099400"/>
    <lineage>
        <taxon>Bacteria</taxon>
        <taxon>Pseudomonadati</taxon>
        <taxon>Pseudomonadota</taxon>
        <taxon>Betaproteobacteria</taxon>
        <taxon>Burkholderiales</taxon>
        <taxon>Oxalobacteraceae</taxon>
        <taxon>Solimicrobium</taxon>
    </lineage>
</organism>
<dbReference type="SMART" id="SM00028">
    <property type="entry name" value="TPR"/>
    <property type="match status" value="3"/>
</dbReference>
<keyword evidence="3" id="KW-1185">Reference proteome</keyword>
<dbReference type="RefSeq" id="WP_105530060.1">
    <property type="nucleotide sequence ID" value="NZ_PUGF01000001.1"/>
</dbReference>
<dbReference type="OrthoDB" id="9816309at2"/>
<dbReference type="InterPro" id="IPR029063">
    <property type="entry name" value="SAM-dependent_MTases_sf"/>
</dbReference>
<gene>
    <name evidence="2" type="ORF">S2091_0372</name>
</gene>
<evidence type="ECO:0000313" key="2">
    <source>
        <dbReference type="EMBL" id="PRC95177.1"/>
    </source>
</evidence>
<dbReference type="Pfam" id="PF01739">
    <property type="entry name" value="CheR"/>
    <property type="match status" value="1"/>
</dbReference>
<dbReference type="PRINTS" id="PR00996">
    <property type="entry name" value="CHERMTFRASE"/>
</dbReference>
<feature type="domain" description="CheR-type methyltransferase" evidence="1">
    <location>
        <begin position="1"/>
        <end position="274"/>
    </location>
</feature>
<dbReference type="GO" id="GO:0032259">
    <property type="term" value="P:methylation"/>
    <property type="evidence" value="ECO:0007669"/>
    <property type="project" value="UniProtKB-KW"/>
</dbReference>
<dbReference type="CDD" id="cd02440">
    <property type="entry name" value="AdoMet_MTases"/>
    <property type="match status" value="1"/>
</dbReference>
<dbReference type="InterPro" id="IPR019734">
    <property type="entry name" value="TPR_rpt"/>
</dbReference>
<proteinExistence type="predicted"/>
<evidence type="ECO:0000313" key="3">
    <source>
        <dbReference type="Proteomes" id="UP000237839"/>
    </source>
</evidence>
<dbReference type="InterPro" id="IPR050903">
    <property type="entry name" value="Bact_Chemotaxis_MeTrfase"/>
</dbReference>
<dbReference type="SUPFAM" id="SSF48452">
    <property type="entry name" value="TPR-like"/>
    <property type="match status" value="1"/>
</dbReference>
<dbReference type="Gene3D" id="1.25.40.10">
    <property type="entry name" value="Tetratricopeptide repeat domain"/>
    <property type="match status" value="1"/>
</dbReference>
<dbReference type="InterPro" id="IPR000780">
    <property type="entry name" value="CheR_MeTrfase"/>
</dbReference>
<dbReference type="InterPro" id="IPR022642">
    <property type="entry name" value="CheR_C"/>
</dbReference>
<reference evidence="2 3" key="1">
    <citation type="submission" date="2018-02" db="EMBL/GenBank/DDBJ databases">
        <title>Solimicrobium silvestre gen. nov., sp. nov., isolated from alpine forest soil.</title>
        <authorList>
            <person name="Margesin R."/>
            <person name="Albuquerque L."/>
            <person name="Zhang D.-C."/>
            <person name="Froufe H.J.C."/>
            <person name="Severino R."/>
            <person name="Roxo I."/>
            <person name="Egas C."/>
            <person name="Da Costa M.S."/>
        </authorList>
    </citation>
    <scope>NUCLEOTIDE SEQUENCE [LARGE SCALE GENOMIC DNA]</scope>
    <source>
        <strain evidence="2 3">S20-91</strain>
    </source>
</reference>
<dbReference type="PANTHER" id="PTHR24422">
    <property type="entry name" value="CHEMOTAXIS PROTEIN METHYLTRANSFERASE"/>
    <property type="match status" value="1"/>
</dbReference>
<keyword evidence="2" id="KW-0808">Transferase</keyword>
<dbReference type="SMART" id="SM00138">
    <property type="entry name" value="MeTrc"/>
    <property type="match status" value="1"/>
</dbReference>
<comment type="caution">
    <text evidence="2">The sequence shown here is derived from an EMBL/GenBank/DDBJ whole genome shotgun (WGS) entry which is preliminary data.</text>
</comment>
<dbReference type="EMBL" id="PUGF01000001">
    <property type="protein sequence ID" value="PRC95177.1"/>
    <property type="molecule type" value="Genomic_DNA"/>
</dbReference>